<evidence type="ECO:0000256" key="1">
    <source>
        <dbReference type="SAM" id="MobiDB-lite"/>
    </source>
</evidence>
<dbReference type="Gene3D" id="3.40.50.300">
    <property type="entry name" value="P-loop containing nucleotide triphosphate hydrolases"/>
    <property type="match status" value="2"/>
</dbReference>
<dbReference type="Pfam" id="PF00350">
    <property type="entry name" value="Dynamin_N"/>
    <property type="match status" value="1"/>
</dbReference>
<proteinExistence type="predicted"/>
<dbReference type="EMBL" id="JAVYII010000009">
    <property type="protein sequence ID" value="MDT9595040.1"/>
    <property type="molecule type" value="Genomic_DNA"/>
</dbReference>
<keyword evidence="2" id="KW-1133">Transmembrane helix</keyword>
<feature type="region of interest" description="Disordered" evidence="1">
    <location>
        <begin position="143"/>
        <end position="164"/>
    </location>
</feature>
<dbReference type="InterPro" id="IPR045063">
    <property type="entry name" value="Dynamin_N"/>
</dbReference>
<evidence type="ECO:0000313" key="4">
    <source>
        <dbReference type="EMBL" id="MDT9595040.1"/>
    </source>
</evidence>
<dbReference type="InterPro" id="IPR027417">
    <property type="entry name" value="P-loop_NTPase"/>
</dbReference>
<evidence type="ECO:0000313" key="5">
    <source>
        <dbReference type="Proteomes" id="UP001268542"/>
    </source>
</evidence>
<dbReference type="InterPro" id="IPR051943">
    <property type="entry name" value="TRAFAC_Dynamin-like_GTPase"/>
</dbReference>
<name>A0ABU3Q0J7_9ACTN</name>
<evidence type="ECO:0000259" key="3">
    <source>
        <dbReference type="Pfam" id="PF00350"/>
    </source>
</evidence>
<reference evidence="4 5" key="1">
    <citation type="submission" date="2023-08" db="EMBL/GenBank/DDBJ databases">
        <title>Nocardioides seae sp. nov., a bacterium isolated from a soil.</title>
        <authorList>
            <person name="Wang X."/>
        </authorList>
    </citation>
    <scope>NUCLEOTIDE SEQUENCE [LARGE SCALE GENOMIC DNA]</scope>
    <source>
        <strain evidence="4 5">YZH12</strain>
    </source>
</reference>
<feature type="region of interest" description="Disordered" evidence="1">
    <location>
        <begin position="591"/>
        <end position="615"/>
    </location>
</feature>
<sequence length="637" mass="66984">MSTVPTTKTPATGGASTREFPIRVRMTPSQKQALGGAVGLLQKLGMHDDVAVAMTPVSAVPPPPSVVVVGEVKRGKSTLVNALTGTDVSPTAAEVITTGVIAVVPPSDDLPAGTARVELADGSHRDAPREEALASLAVEADPRDAGHAGVPVTEPATTGDGAPPVGVRIAVESRWLPGVTVFDTPGVGGLRAVHGRRARAAVQHASLMLFVSDGGQVLTAPELDFVREVAAGSASVVFVLSRTDRNPTTWEAVLAENRQLLQTHAPRLADAPIVPVAATFAVQAAAHPEAVAAKLLEASGMARLAEVVTERVGDASRARIVHALEGCADGLGAALEVAERDVALLEGADPDVVDAMVTERERLAELRHDLRTSRLELERDLGRVRHATLDVLNKGADDVVTRISATISKRRGAGSKGAQQQFAANLEAELAVLVEHVRRVLDAGVKRVVADAFGSLDARPQGRFAAPIRLGGGLSRVRTRTAATTSSKFDPSVATTAFLGANVAALVGLGGPIGILIAGGWLTLNIGFRGMREGQQQLNAILNDNVNTLRRELTTSVDAVIREVRPELYVAMEDHLKSCIGELDGMIKASEAQSARSQAEQEQARAEARRRRDTVAARRATVLEELEALRRERAELT</sequence>
<evidence type="ECO:0000256" key="2">
    <source>
        <dbReference type="SAM" id="Phobius"/>
    </source>
</evidence>
<protein>
    <submittedName>
        <fullName evidence="4">Dynamin family protein</fullName>
    </submittedName>
</protein>
<dbReference type="Proteomes" id="UP001268542">
    <property type="component" value="Unassembled WGS sequence"/>
</dbReference>
<feature type="compositionally biased region" description="Low complexity" evidence="1">
    <location>
        <begin position="591"/>
        <end position="601"/>
    </location>
</feature>
<dbReference type="PANTHER" id="PTHR43681:SF1">
    <property type="entry name" value="SARCALUMENIN"/>
    <property type="match status" value="1"/>
</dbReference>
<organism evidence="4 5">
    <name type="scientific">Nocardioides imazamoxiresistens</name>
    <dbReference type="NCBI Taxonomy" id="3231893"/>
    <lineage>
        <taxon>Bacteria</taxon>
        <taxon>Bacillati</taxon>
        <taxon>Actinomycetota</taxon>
        <taxon>Actinomycetes</taxon>
        <taxon>Propionibacteriales</taxon>
        <taxon>Nocardioidaceae</taxon>
        <taxon>Nocardioides</taxon>
    </lineage>
</organism>
<keyword evidence="5" id="KW-1185">Reference proteome</keyword>
<dbReference type="PANTHER" id="PTHR43681">
    <property type="entry name" value="TRANSMEMBRANE GTPASE FZO"/>
    <property type="match status" value="1"/>
</dbReference>
<dbReference type="SUPFAM" id="SSF52540">
    <property type="entry name" value="P-loop containing nucleoside triphosphate hydrolases"/>
    <property type="match status" value="1"/>
</dbReference>
<feature type="domain" description="Dynamin N-terminal" evidence="3">
    <location>
        <begin position="66"/>
        <end position="240"/>
    </location>
</feature>
<keyword evidence="2" id="KW-0812">Transmembrane</keyword>
<gene>
    <name evidence="4" type="ORF">RDV89_18270</name>
</gene>
<accession>A0ABU3Q0J7</accession>
<dbReference type="RefSeq" id="WP_315735403.1">
    <property type="nucleotide sequence ID" value="NZ_JAVYII010000009.1"/>
</dbReference>
<feature type="transmembrane region" description="Helical" evidence="2">
    <location>
        <begin position="497"/>
        <end position="522"/>
    </location>
</feature>
<comment type="caution">
    <text evidence="4">The sequence shown here is derived from an EMBL/GenBank/DDBJ whole genome shotgun (WGS) entry which is preliminary data.</text>
</comment>
<keyword evidence="2" id="KW-0472">Membrane</keyword>